<dbReference type="Proteomes" id="UP000316584">
    <property type="component" value="Chromosome"/>
</dbReference>
<gene>
    <name evidence="2" type="ORF">FPZ22_05270</name>
</gene>
<dbReference type="KEGG" id="lug:FPZ22_05270"/>
<accession>A0A518N3A6</accession>
<keyword evidence="1" id="KW-0812">Transmembrane</keyword>
<proteinExistence type="predicted"/>
<reference evidence="2 3" key="1">
    <citation type="submission" date="2019-07" db="EMBL/GenBank/DDBJ databases">
        <title>Full genome sequence of Luteimonas sp. Gr-4.</title>
        <authorList>
            <person name="Im W.-T."/>
        </authorList>
    </citation>
    <scope>NUCLEOTIDE SEQUENCE [LARGE SCALE GENOMIC DNA]</scope>
    <source>
        <strain evidence="2 3">Gr-4</strain>
    </source>
</reference>
<evidence type="ECO:0000256" key="1">
    <source>
        <dbReference type="SAM" id="Phobius"/>
    </source>
</evidence>
<keyword evidence="3" id="KW-1185">Reference proteome</keyword>
<feature type="transmembrane region" description="Helical" evidence="1">
    <location>
        <begin position="51"/>
        <end position="70"/>
    </location>
</feature>
<feature type="transmembrane region" description="Helical" evidence="1">
    <location>
        <begin position="95"/>
        <end position="116"/>
    </location>
</feature>
<dbReference type="EMBL" id="CP042218">
    <property type="protein sequence ID" value="QDW66378.1"/>
    <property type="molecule type" value="Genomic_DNA"/>
</dbReference>
<dbReference type="AlphaFoldDB" id="A0A518N3A6"/>
<sequence length="126" mass="13662">MKDVLSPWRLTGMGAPMTVWALHLVAVYSLQGVACEEGLDRLRLAGSEALAWWLVALTVVALAVLAWLGLRAWRGWHVARLDADMPPRIASRRRFAAAVTGALCVLSATAIVYTTLPVLLLPGCTR</sequence>
<evidence type="ECO:0000313" key="2">
    <source>
        <dbReference type="EMBL" id="QDW66378.1"/>
    </source>
</evidence>
<organism evidence="2 3">
    <name type="scientific">Luteimonas granuli</name>
    <dbReference type="NCBI Taxonomy" id="1176533"/>
    <lineage>
        <taxon>Bacteria</taxon>
        <taxon>Pseudomonadati</taxon>
        <taxon>Pseudomonadota</taxon>
        <taxon>Gammaproteobacteria</taxon>
        <taxon>Lysobacterales</taxon>
        <taxon>Lysobacteraceae</taxon>
        <taxon>Luteimonas</taxon>
    </lineage>
</organism>
<name>A0A518N3A6_9GAMM</name>
<keyword evidence="1" id="KW-1133">Transmembrane helix</keyword>
<keyword evidence="1" id="KW-0472">Membrane</keyword>
<dbReference type="RefSeq" id="WP_144891068.1">
    <property type="nucleotide sequence ID" value="NZ_CP042218.1"/>
</dbReference>
<evidence type="ECO:0000313" key="3">
    <source>
        <dbReference type="Proteomes" id="UP000316584"/>
    </source>
</evidence>
<protein>
    <submittedName>
        <fullName evidence="2">Uncharacterized protein</fullName>
    </submittedName>
</protein>
<dbReference type="OrthoDB" id="278870at2"/>